<dbReference type="SUPFAM" id="SSF50156">
    <property type="entry name" value="PDZ domain-like"/>
    <property type="match status" value="1"/>
</dbReference>
<dbReference type="SMART" id="SM00228">
    <property type="entry name" value="PDZ"/>
    <property type="match status" value="1"/>
</dbReference>
<dbReference type="SUPFAM" id="SSF50494">
    <property type="entry name" value="Trypsin-like serine proteases"/>
    <property type="match status" value="1"/>
</dbReference>
<feature type="compositionally biased region" description="Low complexity" evidence="4">
    <location>
        <begin position="75"/>
        <end position="94"/>
    </location>
</feature>
<dbReference type="Gene3D" id="2.40.10.10">
    <property type="entry name" value="Trypsin-like serine proteases"/>
    <property type="match status" value="2"/>
</dbReference>
<feature type="compositionally biased region" description="Low complexity" evidence="4">
    <location>
        <begin position="282"/>
        <end position="296"/>
    </location>
</feature>
<name>A0A4R7J4B7_9ACTN</name>
<accession>A0A4R7J4B7</accession>
<dbReference type="Pfam" id="PF17820">
    <property type="entry name" value="PDZ_6"/>
    <property type="match status" value="1"/>
</dbReference>
<feature type="compositionally biased region" description="Low complexity" evidence="4">
    <location>
        <begin position="58"/>
        <end position="67"/>
    </location>
</feature>
<feature type="compositionally biased region" description="Low complexity" evidence="4">
    <location>
        <begin position="157"/>
        <end position="168"/>
    </location>
</feature>
<dbReference type="PRINTS" id="PR00834">
    <property type="entry name" value="PROTEASES2C"/>
</dbReference>
<dbReference type="InterPro" id="IPR009003">
    <property type="entry name" value="Peptidase_S1_PA"/>
</dbReference>
<dbReference type="InterPro" id="IPR051201">
    <property type="entry name" value="Chloro_Bact_Ser_Proteases"/>
</dbReference>
<feature type="compositionally biased region" description="Low complexity" evidence="4">
    <location>
        <begin position="31"/>
        <end position="48"/>
    </location>
</feature>
<evidence type="ECO:0000259" key="6">
    <source>
        <dbReference type="PROSITE" id="PS50106"/>
    </source>
</evidence>
<organism evidence="7 8">
    <name type="scientific">Naumannella halotolerans</name>
    <dbReference type="NCBI Taxonomy" id="993414"/>
    <lineage>
        <taxon>Bacteria</taxon>
        <taxon>Bacillati</taxon>
        <taxon>Actinomycetota</taxon>
        <taxon>Actinomycetes</taxon>
        <taxon>Propionibacteriales</taxon>
        <taxon>Propionibacteriaceae</taxon>
        <taxon>Naumannella</taxon>
    </lineage>
</organism>
<keyword evidence="5" id="KW-1133">Transmembrane helix</keyword>
<dbReference type="InterPro" id="IPR041489">
    <property type="entry name" value="PDZ_6"/>
</dbReference>
<evidence type="ECO:0000313" key="7">
    <source>
        <dbReference type="EMBL" id="TDT31217.1"/>
    </source>
</evidence>
<evidence type="ECO:0000256" key="1">
    <source>
        <dbReference type="ARBA" id="ARBA00010541"/>
    </source>
</evidence>
<dbReference type="AlphaFoldDB" id="A0A4R7J4B7"/>
<keyword evidence="5" id="KW-0812">Transmembrane</keyword>
<feature type="region of interest" description="Disordered" evidence="4">
    <location>
        <begin position="119"/>
        <end position="180"/>
    </location>
</feature>
<dbReference type="EMBL" id="SOAW01000002">
    <property type="protein sequence ID" value="TDT31217.1"/>
    <property type="molecule type" value="Genomic_DNA"/>
</dbReference>
<dbReference type="PROSITE" id="PS50106">
    <property type="entry name" value="PDZ"/>
    <property type="match status" value="1"/>
</dbReference>
<protein>
    <submittedName>
        <fullName evidence="7">S1-C subfamily serine protease</fullName>
    </submittedName>
</protein>
<keyword evidence="2 7" id="KW-0645">Protease</keyword>
<comment type="similarity">
    <text evidence="1">Belongs to the peptidase S1C family.</text>
</comment>
<feature type="transmembrane region" description="Helical" evidence="5">
    <location>
        <begin position="185"/>
        <end position="212"/>
    </location>
</feature>
<evidence type="ECO:0000256" key="2">
    <source>
        <dbReference type="ARBA" id="ARBA00022670"/>
    </source>
</evidence>
<dbReference type="InterPro" id="IPR001478">
    <property type="entry name" value="PDZ"/>
</dbReference>
<dbReference type="InterPro" id="IPR043504">
    <property type="entry name" value="Peptidase_S1_PA_chymotrypsin"/>
</dbReference>
<evidence type="ECO:0000256" key="3">
    <source>
        <dbReference type="ARBA" id="ARBA00022801"/>
    </source>
</evidence>
<evidence type="ECO:0000256" key="4">
    <source>
        <dbReference type="SAM" id="MobiDB-lite"/>
    </source>
</evidence>
<keyword evidence="8" id="KW-1185">Reference proteome</keyword>
<dbReference type="PANTHER" id="PTHR43343">
    <property type="entry name" value="PEPTIDASE S12"/>
    <property type="match status" value="1"/>
</dbReference>
<feature type="domain" description="PDZ" evidence="6">
    <location>
        <begin position="511"/>
        <end position="554"/>
    </location>
</feature>
<gene>
    <name evidence="7" type="ORF">CLV29_2631</name>
</gene>
<dbReference type="GO" id="GO:0004252">
    <property type="term" value="F:serine-type endopeptidase activity"/>
    <property type="evidence" value="ECO:0007669"/>
    <property type="project" value="InterPro"/>
</dbReference>
<feature type="compositionally biased region" description="Gly residues" evidence="4">
    <location>
        <begin position="228"/>
        <end position="281"/>
    </location>
</feature>
<evidence type="ECO:0000313" key="8">
    <source>
        <dbReference type="Proteomes" id="UP000295371"/>
    </source>
</evidence>
<keyword evidence="3" id="KW-0378">Hydrolase</keyword>
<dbReference type="InterPro" id="IPR036034">
    <property type="entry name" value="PDZ_sf"/>
</dbReference>
<evidence type="ECO:0000256" key="5">
    <source>
        <dbReference type="SAM" id="Phobius"/>
    </source>
</evidence>
<feature type="compositionally biased region" description="Low complexity" evidence="4">
    <location>
        <begin position="134"/>
        <end position="147"/>
    </location>
</feature>
<dbReference type="GO" id="GO:0006508">
    <property type="term" value="P:proteolysis"/>
    <property type="evidence" value="ECO:0007669"/>
    <property type="project" value="UniProtKB-KW"/>
</dbReference>
<dbReference type="Gene3D" id="2.30.42.10">
    <property type="match status" value="1"/>
</dbReference>
<comment type="caution">
    <text evidence="7">The sequence shown here is derived from an EMBL/GenBank/DDBJ whole genome shotgun (WGS) entry which is preliminary data.</text>
</comment>
<dbReference type="Proteomes" id="UP000295371">
    <property type="component" value="Unassembled WGS sequence"/>
</dbReference>
<keyword evidence="5" id="KW-0472">Membrane</keyword>
<dbReference type="Pfam" id="PF13365">
    <property type="entry name" value="Trypsin_2"/>
    <property type="match status" value="1"/>
</dbReference>
<dbReference type="InterPro" id="IPR001940">
    <property type="entry name" value="Peptidase_S1C"/>
</dbReference>
<feature type="region of interest" description="Disordered" evidence="4">
    <location>
        <begin position="216"/>
        <end position="301"/>
    </location>
</feature>
<feature type="region of interest" description="Disordered" evidence="4">
    <location>
        <begin position="1"/>
        <end position="104"/>
    </location>
</feature>
<proteinExistence type="inferred from homology"/>
<dbReference type="PANTHER" id="PTHR43343:SF3">
    <property type="entry name" value="PROTEASE DO-LIKE 8, CHLOROPLASTIC"/>
    <property type="match status" value="1"/>
</dbReference>
<reference evidence="7 8" key="1">
    <citation type="submission" date="2019-03" db="EMBL/GenBank/DDBJ databases">
        <title>Genomic Encyclopedia of Archaeal and Bacterial Type Strains, Phase II (KMG-II): from individual species to whole genera.</title>
        <authorList>
            <person name="Goeker M."/>
        </authorList>
    </citation>
    <scope>NUCLEOTIDE SEQUENCE [LARGE SCALE GENOMIC DNA]</scope>
    <source>
        <strain evidence="7 8">DSM 24323</strain>
    </source>
</reference>
<feature type="compositionally biased region" description="Polar residues" evidence="4">
    <location>
        <begin position="1"/>
        <end position="10"/>
    </location>
</feature>
<sequence length="595" mass="57983">MAAVNDQNASAPRDPANQGSNSAAGSEFPHHPAQGASAAGHGSAYPGPQWQAASMPPASGSRSAGHGHSAGAGAGADDPSSAAGAYAASGWANGPSGYANPGYTNTGYPNSGYKNLGYAATDGFPGRPAGGSGQQQPPMGQGASAGQSGPYLASGWTADTDPRATATAQPGPTGRPDRSRRARRIGVALVCAFVLLIGGLGLSGTALSYFGLGNGQEQADAPASGQDSGTGQGTEDSGTGGSSGSGTGDSGSGVPGQGMPGQGQGGQGQGGQGMPGAGQGPGQTSPGQGSSDSSGGTEADEDLTTSVVLIETELESGTGAGTGMVLSSDGTILTNYHVVDGSTEVQVTVADTGQTYEGTVLGSDESADVAVVKIDATGLTPITVDDDGTTLGEELTAVGNALGGGELLQVSGELTGTDESIQVSDEATGGTKQLTGLLETDAAVVSGYSGGPMFDDEGEVIGISTAGSATNSQVSMRTGSDSYAVPIDEATEIADQILAGEEGNGVTIGPSGFLGIAVDTSGQVAEIVEDSPAEDAGIEVGSEITSVNGTSIDSENSIGVVLGETEPGEQVRVRWTDASGESHSAEITLAESPTN</sequence>